<sequence>MKSLYSKICLYSLLIGGTISCQTEIPDPPEASYTFEVNNIPGASEVTFTNNSSNATDYAWDFGDGGTSNEESPSHTYNSGDRYAVKLIARGDGGSDGVTQDVRVVTSLPAPVADFTIANNNCEAPCTVSFANTSSNASTYTWDFNDGGTATTKDASHRYENAGTYGVKLIASNAVGTSNTKIKEVTIKPKSATPVLTLDFNDPNDVKAWTRQYNTNGNTGEFLSVSNSYLVMRMTGVQNEVIYGLKHSQDLSGLTNFEIKAKFGKEDLASGNPRFAQIKFAVKEYGNRDLALVILYEDGVRKLRVNRYGQPSITRDFPTSCREATFTVSSINGTLTVTDDCTKGTWFTDTGITLAGPVGLDIFYNCATGVCGKASYGSFEIDYIRVSKY</sequence>
<evidence type="ECO:0000313" key="7">
    <source>
        <dbReference type="EMBL" id="MPR36057.1"/>
    </source>
</evidence>
<dbReference type="PANTHER" id="PTHR46730">
    <property type="entry name" value="POLYCYSTIN-1"/>
    <property type="match status" value="1"/>
</dbReference>
<feature type="domain" description="PKD" evidence="6">
    <location>
        <begin position="131"/>
        <end position="187"/>
    </location>
</feature>
<dbReference type="InterPro" id="IPR000601">
    <property type="entry name" value="PKD_dom"/>
</dbReference>
<dbReference type="InterPro" id="IPR013783">
    <property type="entry name" value="Ig-like_fold"/>
</dbReference>
<evidence type="ECO:0000259" key="6">
    <source>
        <dbReference type="PROSITE" id="PS50093"/>
    </source>
</evidence>
<dbReference type="GO" id="GO:0005886">
    <property type="term" value="C:plasma membrane"/>
    <property type="evidence" value="ECO:0007669"/>
    <property type="project" value="TreeGrafter"/>
</dbReference>
<dbReference type="CDD" id="cd00146">
    <property type="entry name" value="PKD"/>
    <property type="match status" value="2"/>
</dbReference>
<keyword evidence="8" id="KW-1185">Reference proteome</keyword>
<organism evidence="7 8">
    <name type="scientific">Salmonirosea aquatica</name>
    <dbReference type="NCBI Taxonomy" id="2654236"/>
    <lineage>
        <taxon>Bacteria</taxon>
        <taxon>Pseudomonadati</taxon>
        <taxon>Bacteroidota</taxon>
        <taxon>Cytophagia</taxon>
        <taxon>Cytophagales</taxon>
        <taxon>Spirosomataceae</taxon>
        <taxon>Salmonirosea</taxon>
    </lineage>
</organism>
<keyword evidence="3" id="KW-0677">Repeat</keyword>
<dbReference type="Pfam" id="PF18911">
    <property type="entry name" value="PKD_4"/>
    <property type="match status" value="2"/>
</dbReference>
<proteinExistence type="predicted"/>
<keyword evidence="5" id="KW-0472">Membrane</keyword>
<dbReference type="PANTHER" id="PTHR46730:SF1">
    <property type="entry name" value="PLAT DOMAIN-CONTAINING PROTEIN"/>
    <property type="match status" value="1"/>
</dbReference>
<dbReference type="SUPFAM" id="SSF49299">
    <property type="entry name" value="PKD domain"/>
    <property type="match status" value="2"/>
</dbReference>
<dbReference type="GO" id="GO:0005261">
    <property type="term" value="F:monoatomic cation channel activity"/>
    <property type="evidence" value="ECO:0007669"/>
    <property type="project" value="TreeGrafter"/>
</dbReference>
<dbReference type="RefSeq" id="WP_152763633.1">
    <property type="nucleotide sequence ID" value="NZ_WHLY01000002.1"/>
</dbReference>
<evidence type="ECO:0000256" key="4">
    <source>
        <dbReference type="ARBA" id="ARBA00022989"/>
    </source>
</evidence>
<evidence type="ECO:0000256" key="1">
    <source>
        <dbReference type="ARBA" id="ARBA00004141"/>
    </source>
</evidence>
<dbReference type="Gene3D" id="2.60.40.10">
    <property type="entry name" value="Immunoglobulins"/>
    <property type="match status" value="2"/>
</dbReference>
<comment type="caution">
    <text evidence="7">The sequence shown here is derived from an EMBL/GenBank/DDBJ whole genome shotgun (WGS) entry which is preliminary data.</text>
</comment>
<name>A0A7C9BKW2_9BACT</name>
<gene>
    <name evidence="7" type="ORF">GBK04_22580</name>
</gene>
<evidence type="ECO:0000256" key="5">
    <source>
        <dbReference type="ARBA" id="ARBA00023136"/>
    </source>
</evidence>
<dbReference type="InterPro" id="IPR022409">
    <property type="entry name" value="PKD/Chitinase_dom"/>
</dbReference>
<dbReference type="InterPro" id="IPR035986">
    <property type="entry name" value="PKD_dom_sf"/>
</dbReference>
<evidence type="ECO:0000256" key="3">
    <source>
        <dbReference type="ARBA" id="ARBA00022737"/>
    </source>
</evidence>
<evidence type="ECO:0000256" key="2">
    <source>
        <dbReference type="ARBA" id="ARBA00022692"/>
    </source>
</evidence>
<dbReference type="Proteomes" id="UP000479293">
    <property type="component" value="Unassembled WGS sequence"/>
</dbReference>
<protein>
    <submittedName>
        <fullName evidence="7">PKD domain-containing protein</fullName>
    </submittedName>
</protein>
<keyword evidence="4" id="KW-1133">Transmembrane helix</keyword>
<reference evidence="7 8" key="1">
    <citation type="submission" date="2019-10" db="EMBL/GenBank/DDBJ databases">
        <title>Draft Genome Sequence of Cytophagaceae sp. SJW1-29.</title>
        <authorList>
            <person name="Choi A."/>
        </authorList>
    </citation>
    <scope>NUCLEOTIDE SEQUENCE [LARGE SCALE GENOMIC DNA]</scope>
    <source>
        <strain evidence="7 8">SJW1-29</strain>
    </source>
</reference>
<dbReference type="GO" id="GO:0006816">
    <property type="term" value="P:calcium ion transport"/>
    <property type="evidence" value="ECO:0007669"/>
    <property type="project" value="TreeGrafter"/>
</dbReference>
<accession>A0A7C9BKW2</accession>
<dbReference type="EMBL" id="WHLY01000002">
    <property type="protein sequence ID" value="MPR36057.1"/>
    <property type="molecule type" value="Genomic_DNA"/>
</dbReference>
<dbReference type="AlphaFoldDB" id="A0A7C9BKW2"/>
<dbReference type="PROSITE" id="PS51257">
    <property type="entry name" value="PROKAR_LIPOPROTEIN"/>
    <property type="match status" value="1"/>
</dbReference>
<comment type="subcellular location">
    <subcellularLocation>
        <location evidence="1">Membrane</location>
        <topology evidence="1">Multi-pass membrane protein</topology>
    </subcellularLocation>
</comment>
<evidence type="ECO:0000313" key="8">
    <source>
        <dbReference type="Proteomes" id="UP000479293"/>
    </source>
</evidence>
<keyword evidence="2" id="KW-0812">Transmembrane</keyword>
<dbReference type="PROSITE" id="PS50093">
    <property type="entry name" value="PKD"/>
    <property type="match status" value="2"/>
</dbReference>
<dbReference type="SMART" id="SM00089">
    <property type="entry name" value="PKD"/>
    <property type="match status" value="2"/>
</dbReference>
<feature type="domain" description="PKD" evidence="6">
    <location>
        <begin position="28"/>
        <end position="104"/>
    </location>
</feature>